<organism evidence="2 3">
    <name type="scientific">Caenorhabditis nigoni</name>
    <dbReference type="NCBI Taxonomy" id="1611254"/>
    <lineage>
        <taxon>Eukaryota</taxon>
        <taxon>Metazoa</taxon>
        <taxon>Ecdysozoa</taxon>
        <taxon>Nematoda</taxon>
        <taxon>Chromadorea</taxon>
        <taxon>Rhabditida</taxon>
        <taxon>Rhabditina</taxon>
        <taxon>Rhabditomorpha</taxon>
        <taxon>Rhabditoidea</taxon>
        <taxon>Rhabditidae</taxon>
        <taxon>Peloderinae</taxon>
        <taxon>Caenorhabditis</taxon>
    </lineage>
</organism>
<comment type="caution">
    <text evidence="2">The sequence shown here is derived from an EMBL/GenBank/DDBJ whole genome shotgun (WGS) entry which is preliminary data.</text>
</comment>
<dbReference type="Pfam" id="PF01827">
    <property type="entry name" value="FTH"/>
    <property type="match status" value="1"/>
</dbReference>
<dbReference type="InterPro" id="IPR001810">
    <property type="entry name" value="F-box_dom"/>
</dbReference>
<evidence type="ECO:0000259" key="1">
    <source>
        <dbReference type="PROSITE" id="PS50181"/>
    </source>
</evidence>
<proteinExistence type="predicted"/>
<dbReference type="Pfam" id="PF17906">
    <property type="entry name" value="HTH_48"/>
    <property type="match status" value="1"/>
</dbReference>
<dbReference type="InterPro" id="IPR041426">
    <property type="entry name" value="Mos1_HTH"/>
</dbReference>
<dbReference type="PANTHER" id="PTHR23015">
    <property type="entry name" value="UNCHARACTERIZED C.ELEGANS PROTEIN"/>
    <property type="match status" value="1"/>
</dbReference>
<evidence type="ECO:0000313" key="3">
    <source>
        <dbReference type="Proteomes" id="UP000230233"/>
    </source>
</evidence>
<protein>
    <recommendedName>
        <fullName evidence="1">F-box domain-containing protein</fullName>
    </recommendedName>
</protein>
<keyword evidence="3" id="KW-1185">Reference proteome</keyword>
<evidence type="ECO:0000313" key="2">
    <source>
        <dbReference type="EMBL" id="PIC14874.1"/>
    </source>
</evidence>
<dbReference type="OrthoDB" id="3256413at2759"/>
<dbReference type="PANTHER" id="PTHR23015:SF4">
    <property type="entry name" value="DUF38 DOMAIN-CONTAINING PROTEIN-RELATED"/>
    <property type="match status" value="1"/>
</dbReference>
<accession>A0A2G5SIH3</accession>
<dbReference type="InterPro" id="IPR040161">
    <property type="entry name" value="FB224"/>
</dbReference>
<dbReference type="AlphaFoldDB" id="A0A2G5SIH3"/>
<dbReference type="GO" id="GO:0045087">
    <property type="term" value="P:innate immune response"/>
    <property type="evidence" value="ECO:0007669"/>
    <property type="project" value="TreeGrafter"/>
</dbReference>
<name>A0A2G5SIH3_9PELO</name>
<reference evidence="3" key="1">
    <citation type="submission" date="2017-10" db="EMBL/GenBank/DDBJ databases">
        <title>Rapid genome shrinkage in a self-fertile nematode reveals novel sperm competition proteins.</title>
        <authorList>
            <person name="Yin D."/>
            <person name="Schwarz E.M."/>
            <person name="Thomas C.G."/>
            <person name="Felde R.L."/>
            <person name="Korf I.F."/>
            <person name="Cutter A.D."/>
            <person name="Schartner C.M."/>
            <person name="Ralston E.J."/>
            <person name="Meyer B.J."/>
            <person name="Haag E.S."/>
        </authorList>
    </citation>
    <scope>NUCLEOTIDE SEQUENCE [LARGE SCALE GENOMIC DNA]</scope>
    <source>
        <strain evidence="3">JU1422</strain>
    </source>
</reference>
<sequence length="390" mass="46132">MELATNLITGNKQYLRTCILYEVLKKKPIFDSYLKFCDTVGQDAMNYPDFEFWYYRFYHGNRNLDYDRSADPEPKTIMGIPDKSMTKIAEYLDPVERTFLRSMNHKIKTIADSFSPVFEKIEIEVTNLSLHWKLNGKRYSCFKSDNGCSFRRPNSSNVEKSEESLMNKGLKYLAPLMKIPNLQVNHFSLKVLKETPDRDVLPLIPFNAKNAFIHSHSKKKVVQYLSTMNPGHLESISLKIPSSREREHYEVILKPDRTIVETDQFKQAKFVEFESDWGFNIYHLKQFSHLKRFKCQVTYNVFDKVQMIRDIISTFEELESCELEFHGRWARFPMCEFAEKLGVDIPVGKLVQDEHHTITHRYQIPESEEYLEFEIKEEGKLCRINIRKIR</sequence>
<feature type="domain" description="F-box" evidence="1">
    <location>
        <begin position="74"/>
        <end position="121"/>
    </location>
</feature>
<dbReference type="Proteomes" id="UP000230233">
    <property type="component" value="Unassembled WGS sequence"/>
</dbReference>
<dbReference type="EMBL" id="PDUG01000007">
    <property type="protein sequence ID" value="PIC14874.1"/>
    <property type="molecule type" value="Genomic_DNA"/>
</dbReference>
<dbReference type="InterPro" id="IPR002900">
    <property type="entry name" value="DUF38/FTH_CAE_spp"/>
</dbReference>
<gene>
    <name evidence="2" type="ORF">B9Z55_027035</name>
</gene>
<dbReference type="PROSITE" id="PS50181">
    <property type="entry name" value="FBOX"/>
    <property type="match status" value="1"/>
</dbReference>